<accession>A0AAT9TW44</accession>
<dbReference type="InterPro" id="IPR001332">
    <property type="entry name" value="Arteri_GP5"/>
</dbReference>
<evidence type="ECO:0000313" key="2">
    <source>
        <dbReference type="EMBL" id="WFD49966.1"/>
    </source>
</evidence>
<keyword evidence="1" id="KW-0812">Transmembrane</keyword>
<protein>
    <submittedName>
        <fullName evidence="3">GP5</fullName>
    </submittedName>
</protein>
<name>A0AAT9TW44_9NIDO</name>
<keyword evidence="1" id="KW-1133">Transmembrane helix</keyword>
<sequence>MSGSAFGRLRCLQRLGTGLMPCLFALLCFSFVTTSTASSSNSTKMLVYNLTLCELNVTGFTDKFDYVVETYVVFPALTHFLSLKFLTFSHLCDTLILGTVAGLGFWQSRYCLSIAYACAACVGFLYFAVHAVRNCMAWRYACTNRTNFILDSKGRVHPSRSSVIVVKNGQALTSSGPVDLKTVVLDGVKATLKTTALAEQWQTTR</sequence>
<dbReference type="GO" id="GO:0019031">
    <property type="term" value="C:viral envelope"/>
    <property type="evidence" value="ECO:0007669"/>
    <property type="project" value="InterPro"/>
</dbReference>
<evidence type="ECO:0000256" key="1">
    <source>
        <dbReference type="SAM" id="Phobius"/>
    </source>
</evidence>
<proteinExistence type="predicted"/>
<dbReference type="EMBL" id="OP094596">
    <property type="protein sequence ID" value="WFD49976.1"/>
    <property type="molecule type" value="Genomic_RNA"/>
</dbReference>
<evidence type="ECO:0000313" key="3">
    <source>
        <dbReference type="EMBL" id="WFD49976.1"/>
    </source>
</evidence>
<dbReference type="EMBL" id="OP094595">
    <property type="protein sequence ID" value="WFD49966.1"/>
    <property type="molecule type" value="Genomic_RNA"/>
</dbReference>
<feature type="transmembrane region" description="Helical" evidence="1">
    <location>
        <begin position="113"/>
        <end position="132"/>
    </location>
</feature>
<keyword evidence="1" id="KW-0472">Membrane</keyword>
<organism evidence="3">
    <name type="scientific">Bamboo rat arterivirus</name>
    <dbReference type="NCBI Taxonomy" id="3038165"/>
    <lineage>
        <taxon>Viruses</taxon>
        <taxon>Riboviria</taxon>
        <taxon>Orthornavirae</taxon>
        <taxon>Pisuviricota</taxon>
        <taxon>Pisoniviricetes</taxon>
        <taxon>Nidovirales</taxon>
        <taxon>Arnidovirineae</taxon>
        <taxon>Arteriviridae</taxon>
    </lineage>
</organism>
<dbReference type="Pfam" id="PF00951">
    <property type="entry name" value="Arteri_Gl"/>
    <property type="match status" value="1"/>
</dbReference>
<reference evidence="3" key="1">
    <citation type="journal article" date="2023" name="Nat. Commun.">
        <title>Virus diversity, wildlife-domestic animal circulation and potential zoonotic viruses of small mammals, pangolins and zoo animals.</title>
        <authorList>
            <person name="Cui X."/>
            <person name="Fan K."/>
            <person name="Liang X."/>
            <person name="Gong W."/>
            <person name="Chen W."/>
            <person name="He B."/>
            <person name="Chen X."/>
            <person name="Wang H."/>
            <person name="Wang X."/>
            <person name="Zhang P."/>
            <person name="Lu X."/>
            <person name="Chen R."/>
            <person name="Lin K."/>
            <person name="Liu J."/>
            <person name="Zhai J."/>
            <person name="Liu D.X."/>
            <person name="Shan F."/>
            <person name="Li Y."/>
            <person name="Chen R.A."/>
            <person name="Meng H."/>
            <person name="Li X."/>
            <person name="Mi S."/>
            <person name="Jiang J."/>
            <person name="Zhou N."/>
            <person name="Chen Z."/>
            <person name="Zou J.-J."/>
            <person name="Ge D."/>
            <person name="Yang Q."/>
            <person name="He K."/>
            <person name="Chen T."/>
            <person name="Wu Y.-J."/>
            <person name="Lu H."/>
            <person name="Irwin D.M."/>
            <person name="Shen X."/>
            <person name="Hu Y."/>
            <person name="Lu X."/>
            <person name="Ding C."/>
            <person name="Guan Y."/>
            <person name="Tu C."/>
            <person name="Shen Y."/>
        </authorList>
    </citation>
    <scope>NUCLEOTIDE SEQUENCE</scope>
    <source>
        <strain evidence="3">B30F04</strain>
        <strain evidence="2">B30M02</strain>
    </source>
</reference>